<proteinExistence type="predicted"/>
<gene>
    <name evidence="1" type="ORF">E2C01_082150</name>
</gene>
<dbReference type="EMBL" id="VSRR010074054">
    <property type="protein sequence ID" value="MPC87292.1"/>
    <property type="molecule type" value="Genomic_DNA"/>
</dbReference>
<accession>A0A5B7ITS3</accession>
<protein>
    <submittedName>
        <fullName evidence="1">Uncharacterized protein</fullName>
    </submittedName>
</protein>
<sequence length="75" mass="8583">MNHKYGKQEALITLRCWPPLHPTPNSHTRFSLAPPIPHPRLFLTTPPHPSLASLLPRLVCENIVYPKISSYNGRY</sequence>
<evidence type="ECO:0000313" key="2">
    <source>
        <dbReference type="Proteomes" id="UP000324222"/>
    </source>
</evidence>
<keyword evidence="2" id="KW-1185">Reference proteome</keyword>
<evidence type="ECO:0000313" key="1">
    <source>
        <dbReference type="EMBL" id="MPC87292.1"/>
    </source>
</evidence>
<comment type="caution">
    <text evidence="1">The sequence shown here is derived from an EMBL/GenBank/DDBJ whole genome shotgun (WGS) entry which is preliminary data.</text>
</comment>
<reference evidence="1 2" key="1">
    <citation type="submission" date="2019-05" db="EMBL/GenBank/DDBJ databases">
        <title>Another draft genome of Portunus trituberculatus and its Hox gene families provides insights of decapod evolution.</title>
        <authorList>
            <person name="Jeong J.-H."/>
            <person name="Song I."/>
            <person name="Kim S."/>
            <person name="Choi T."/>
            <person name="Kim D."/>
            <person name="Ryu S."/>
            <person name="Kim W."/>
        </authorList>
    </citation>
    <scope>NUCLEOTIDE SEQUENCE [LARGE SCALE GENOMIC DNA]</scope>
    <source>
        <tissue evidence="1">Muscle</tissue>
    </source>
</reference>
<dbReference type="AlphaFoldDB" id="A0A5B7ITS3"/>
<name>A0A5B7ITS3_PORTR</name>
<dbReference type="Proteomes" id="UP000324222">
    <property type="component" value="Unassembled WGS sequence"/>
</dbReference>
<organism evidence="1 2">
    <name type="scientific">Portunus trituberculatus</name>
    <name type="common">Swimming crab</name>
    <name type="synonym">Neptunus trituberculatus</name>
    <dbReference type="NCBI Taxonomy" id="210409"/>
    <lineage>
        <taxon>Eukaryota</taxon>
        <taxon>Metazoa</taxon>
        <taxon>Ecdysozoa</taxon>
        <taxon>Arthropoda</taxon>
        <taxon>Crustacea</taxon>
        <taxon>Multicrustacea</taxon>
        <taxon>Malacostraca</taxon>
        <taxon>Eumalacostraca</taxon>
        <taxon>Eucarida</taxon>
        <taxon>Decapoda</taxon>
        <taxon>Pleocyemata</taxon>
        <taxon>Brachyura</taxon>
        <taxon>Eubrachyura</taxon>
        <taxon>Portunoidea</taxon>
        <taxon>Portunidae</taxon>
        <taxon>Portuninae</taxon>
        <taxon>Portunus</taxon>
    </lineage>
</organism>